<dbReference type="EMBL" id="JAWLKH010000009">
    <property type="protein sequence ID" value="MDV6312391.1"/>
    <property type="molecule type" value="Genomic_DNA"/>
</dbReference>
<feature type="chain" id="PRO_5041970351" evidence="4">
    <location>
        <begin position="27"/>
        <end position="413"/>
    </location>
</feature>
<dbReference type="SUPFAM" id="SSF53822">
    <property type="entry name" value="Periplasmic binding protein-like I"/>
    <property type="match status" value="1"/>
</dbReference>
<dbReference type="PANTHER" id="PTHR30483">
    <property type="entry name" value="LEUCINE-SPECIFIC-BINDING PROTEIN"/>
    <property type="match status" value="1"/>
</dbReference>
<feature type="domain" description="Leucine-binding protein" evidence="5">
    <location>
        <begin position="58"/>
        <end position="389"/>
    </location>
</feature>
<dbReference type="RefSeq" id="WP_024499289.1">
    <property type="nucleotide sequence ID" value="NZ_CP091855.1"/>
</dbReference>
<name>A0AAE4U8G6_9ACTN</name>
<evidence type="ECO:0000256" key="3">
    <source>
        <dbReference type="SAM" id="MobiDB-lite"/>
    </source>
</evidence>
<evidence type="ECO:0000259" key="5">
    <source>
        <dbReference type="Pfam" id="PF13458"/>
    </source>
</evidence>
<dbReference type="Proteomes" id="UP001185922">
    <property type="component" value="Unassembled WGS sequence"/>
</dbReference>
<dbReference type="CDD" id="cd06341">
    <property type="entry name" value="PBP1_ABC_ligand_binding-like"/>
    <property type="match status" value="1"/>
</dbReference>
<dbReference type="PANTHER" id="PTHR30483:SF6">
    <property type="entry name" value="PERIPLASMIC BINDING PROTEIN OF ABC TRANSPORTER FOR NATURAL AMINO ACIDS"/>
    <property type="match status" value="1"/>
</dbReference>
<organism evidence="6 7">
    <name type="scientific">Gordonia amicalis</name>
    <dbReference type="NCBI Taxonomy" id="89053"/>
    <lineage>
        <taxon>Bacteria</taxon>
        <taxon>Bacillati</taxon>
        <taxon>Actinomycetota</taxon>
        <taxon>Actinomycetes</taxon>
        <taxon>Mycobacteriales</taxon>
        <taxon>Gordoniaceae</taxon>
        <taxon>Gordonia</taxon>
    </lineage>
</organism>
<feature type="compositionally biased region" description="Low complexity" evidence="3">
    <location>
        <begin position="30"/>
        <end position="44"/>
    </location>
</feature>
<evidence type="ECO:0000256" key="2">
    <source>
        <dbReference type="ARBA" id="ARBA00022729"/>
    </source>
</evidence>
<comment type="caution">
    <text evidence="6">The sequence shown here is derived from an EMBL/GenBank/DDBJ whole genome shotgun (WGS) entry which is preliminary data.</text>
</comment>
<proteinExistence type="inferred from homology"/>
<comment type="similarity">
    <text evidence="1">Belongs to the leucine-binding protein family.</text>
</comment>
<gene>
    <name evidence="6" type="ORF">R3Q15_10940</name>
</gene>
<dbReference type="GeneID" id="77172718"/>
<keyword evidence="2 4" id="KW-0732">Signal</keyword>
<dbReference type="InterPro" id="IPR028081">
    <property type="entry name" value="Leu-bd"/>
</dbReference>
<sequence length="413" mass="41596">MKPFRGSRVAKMVAASIAVVALSATAACSSDDSSDGSASESVAAPEGSFPGNAASGEPVKIGLINNEGGQAISMPENRESAEAVVQYANENLGGIGGRPIELVTCKQGEDANQARDCANKMVEAKVSAVLMTSSGQGNSMVPIITGAGIPYVSAAGQASSELTTPGAFMWTAGLPGAMTSMAKYSAQQGMKNVTAYVIDVPAATAGVQAMGAPAFQAAGVNLKVVPIPPGTPDATPQVSAGLGDKPDGVVVIGESTLCTSVFKALSTVSTTAEKMTIQPCSDPAVVEAVGAENLNDTKVSTASVINSDDPETQLYKAIMAKYAPDTDIEGFAIIGYQGMLGLVRATESVQGTDTSPAALTAAIKSTKDVPLPAGYGLTFTCDGKAMPGMPSVCGSGGIIVTFKDGELVDPKLV</sequence>
<dbReference type="InterPro" id="IPR028082">
    <property type="entry name" value="Peripla_BP_I"/>
</dbReference>
<evidence type="ECO:0000256" key="4">
    <source>
        <dbReference type="SAM" id="SignalP"/>
    </source>
</evidence>
<feature type="region of interest" description="Disordered" evidence="3">
    <location>
        <begin position="30"/>
        <end position="55"/>
    </location>
</feature>
<evidence type="ECO:0000313" key="7">
    <source>
        <dbReference type="Proteomes" id="UP001185922"/>
    </source>
</evidence>
<dbReference type="AlphaFoldDB" id="A0AAE4U8G6"/>
<dbReference type="Pfam" id="PF13458">
    <property type="entry name" value="Peripla_BP_6"/>
    <property type="match status" value="1"/>
</dbReference>
<reference evidence="6" key="1">
    <citation type="submission" date="2023-10" db="EMBL/GenBank/DDBJ databases">
        <title>Development of a sustainable strategy for remediation of hydrocarbon-contaminated territories based on the waste exchange concept.</title>
        <authorList>
            <person name="Krivoruchko A."/>
        </authorList>
    </citation>
    <scope>NUCLEOTIDE SEQUENCE</scope>
    <source>
        <strain evidence="6">IEGM 1279</strain>
    </source>
</reference>
<dbReference type="PROSITE" id="PS51257">
    <property type="entry name" value="PROKAR_LIPOPROTEIN"/>
    <property type="match status" value="1"/>
</dbReference>
<evidence type="ECO:0000256" key="1">
    <source>
        <dbReference type="ARBA" id="ARBA00010062"/>
    </source>
</evidence>
<protein>
    <submittedName>
        <fullName evidence="6">ABC transporter substrate-binding protein</fullName>
    </submittedName>
</protein>
<accession>A0AAE4U8G6</accession>
<dbReference type="Gene3D" id="3.40.50.2300">
    <property type="match status" value="2"/>
</dbReference>
<feature type="signal peptide" evidence="4">
    <location>
        <begin position="1"/>
        <end position="26"/>
    </location>
</feature>
<dbReference type="InterPro" id="IPR051010">
    <property type="entry name" value="BCAA_transport"/>
</dbReference>
<evidence type="ECO:0000313" key="6">
    <source>
        <dbReference type="EMBL" id="MDV6312391.1"/>
    </source>
</evidence>